<gene>
    <name evidence="2" type="ORF">DPMN_174583</name>
</gene>
<feature type="compositionally biased region" description="Basic and acidic residues" evidence="1">
    <location>
        <begin position="9"/>
        <end position="19"/>
    </location>
</feature>
<sequence>MSRASVDAYDIRPISHDGDGQPSPYFEDKDHPKAVEETAILETVGEAATAKIAGVTAGGETATAKIAGETAVGVEALLPKIPRWPKRALAAGGEMGKLFRREYGGAGVGVMLLGTLYAHAQKEESEETQPKTLGFLGSLPLHSSSPSSSPIEEEKKVVNGNADSSLTQMSNGDKISLLPESNGKISIIIVKGFKRLWRVIAPKKLATRSLFGSRERQQAETVRNKKSRASVDAYDIRPISHDGGHILASGANG</sequence>
<evidence type="ECO:0000256" key="1">
    <source>
        <dbReference type="SAM" id="MobiDB-lite"/>
    </source>
</evidence>
<evidence type="ECO:0000313" key="3">
    <source>
        <dbReference type="Proteomes" id="UP000828390"/>
    </source>
</evidence>
<dbReference type="AlphaFoldDB" id="A0A9D4IGI0"/>
<feature type="region of interest" description="Disordered" evidence="1">
    <location>
        <begin position="1"/>
        <end position="29"/>
    </location>
</feature>
<dbReference type="EMBL" id="JAIWYP010000009">
    <property type="protein sequence ID" value="KAH3773225.1"/>
    <property type="molecule type" value="Genomic_DNA"/>
</dbReference>
<comment type="caution">
    <text evidence="2">The sequence shown here is derived from an EMBL/GenBank/DDBJ whole genome shotgun (WGS) entry which is preliminary data.</text>
</comment>
<reference evidence="2" key="2">
    <citation type="submission" date="2020-11" db="EMBL/GenBank/DDBJ databases">
        <authorList>
            <person name="McCartney M.A."/>
            <person name="Auch B."/>
            <person name="Kono T."/>
            <person name="Mallez S."/>
            <person name="Becker A."/>
            <person name="Gohl D.M."/>
            <person name="Silverstein K.A.T."/>
            <person name="Koren S."/>
            <person name="Bechman K.B."/>
            <person name="Herman A."/>
            <person name="Abrahante J.E."/>
            <person name="Garbe J."/>
        </authorList>
    </citation>
    <scope>NUCLEOTIDE SEQUENCE</scope>
    <source>
        <strain evidence="2">Duluth1</strain>
        <tissue evidence="2">Whole animal</tissue>
    </source>
</reference>
<keyword evidence="3" id="KW-1185">Reference proteome</keyword>
<accession>A0A9D4IGI0</accession>
<dbReference type="Proteomes" id="UP000828390">
    <property type="component" value="Unassembled WGS sequence"/>
</dbReference>
<reference evidence="2" key="1">
    <citation type="journal article" date="2019" name="bioRxiv">
        <title>The Genome of the Zebra Mussel, Dreissena polymorpha: A Resource for Invasive Species Research.</title>
        <authorList>
            <person name="McCartney M.A."/>
            <person name="Auch B."/>
            <person name="Kono T."/>
            <person name="Mallez S."/>
            <person name="Zhang Y."/>
            <person name="Obille A."/>
            <person name="Becker A."/>
            <person name="Abrahante J.E."/>
            <person name="Garbe J."/>
            <person name="Badalamenti J.P."/>
            <person name="Herman A."/>
            <person name="Mangelson H."/>
            <person name="Liachko I."/>
            <person name="Sullivan S."/>
            <person name="Sone E.D."/>
            <person name="Koren S."/>
            <person name="Silverstein K.A.T."/>
            <person name="Beckman K.B."/>
            <person name="Gohl D.M."/>
        </authorList>
    </citation>
    <scope>NUCLEOTIDE SEQUENCE</scope>
    <source>
        <strain evidence="2">Duluth1</strain>
        <tissue evidence="2">Whole animal</tissue>
    </source>
</reference>
<feature type="region of interest" description="Disordered" evidence="1">
    <location>
        <begin position="123"/>
        <end position="156"/>
    </location>
</feature>
<protein>
    <submittedName>
        <fullName evidence="2">Uncharacterized protein</fullName>
    </submittedName>
</protein>
<evidence type="ECO:0000313" key="2">
    <source>
        <dbReference type="EMBL" id="KAH3773225.1"/>
    </source>
</evidence>
<name>A0A9D4IGI0_DREPO</name>
<feature type="compositionally biased region" description="Low complexity" evidence="1">
    <location>
        <begin position="136"/>
        <end position="150"/>
    </location>
</feature>
<proteinExistence type="predicted"/>
<organism evidence="2 3">
    <name type="scientific">Dreissena polymorpha</name>
    <name type="common">Zebra mussel</name>
    <name type="synonym">Mytilus polymorpha</name>
    <dbReference type="NCBI Taxonomy" id="45954"/>
    <lineage>
        <taxon>Eukaryota</taxon>
        <taxon>Metazoa</taxon>
        <taxon>Spiralia</taxon>
        <taxon>Lophotrochozoa</taxon>
        <taxon>Mollusca</taxon>
        <taxon>Bivalvia</taxon>
        <taxon>Autobranchia</taxon>
        <taxon>Heteroconchia</taxon>
        <taxon>Euheterodonta</taxon>
        <taxon>Imparidentia</taxon>
        <taxon>Neoheterodontei</taxon>
        <taxon>Myida</taxon>
        <taxon>Dreissenoidea</taxon>
        <taxon>Dreissenidae</taxon>
        <taxon>Dreissena</taxon>
    </lineage>
</organism>